<proteinExistence type="predicted"/>
<dbReference type="RefSeq" id="WP_194855588.1">
    <property type="nucleotide sequence ID" value="NZ_ARXR01000007.1"/>
</dbReference>
<evidence type="ECO:0000313" key="1">
    <source>
        <dbReference type="EMBL" id="MBF5052679.1"/>
    </source>
</evidence>
<sequence>MEDRSEAKISPLSQHLSAGNKTVKIEICRGDAGGWNLEIIDEFGTSTIWDDEFDTDAAALNEAKTTIREEGIDSLICTDPWVMAKQPQH</sequence>
<organism evidence="1 2">
    <name type="scientific">Alloalcanivorax venustensis ISO4</name>
    <dbReference type="NCBI Taxonomy" id="1177184"/>
    <lineage>
        <taxon>Bacteria</taxon>
        <taxon>Pseudomonadati</taxon>
        <taxon>Pseudomonadota</taxon>
        <taxon>Gammaproteobacteria</taxon>
        <taxon>Oceanospirillales</taxon>
        <taxon>Alcanivoracaceae</taxon>
        <taxon>Alloalcanivorax</taxon>
    </lineage>
</organism>
<evidence type="ECO:0000313" key="2">
    <source>
        <dbReference type="Proteomes" id="UP000644441"/>
    </source>
</evidence>
<keyword evidence="2" id="KW-1185">Reference proteome</keyword>
<reference evidence="1 2" key="1">
    <citation type="submission" date="2012-09" db="EMBL/GenBank/DDBJ databases">
        <title>Genome Sequence of alkane-degrading Bacterium Alcanivorax venustensis ISO4.</title>
        <authorList>
            <person name="Lai Q."/>
            <person name="Shao Z."/>
        </authorList>
    </citation>
    <scope>NUCLEOTIDE SEQUENCE [LARGE SCALE GENOMIC DNA]</scope>
    <source>
        <strain evidence="1 2">ISO4</strain>
    </source>
</reference>
<protein>
    <submittedName>
        <fullName evidence="1">Uncharacterized protein</fullName>
    </submittedName>
</protein>
<dbReference type="Proteomes" id="UP000644441">
    <property type="component" value="Unassembled WGS sequence"/>
</dbReference>
<name>A0ABS0AEV8_9GAMM</name>
<gene>
    <name evidence="1" type="ORF">ISO4_01281</name>
</gene>
<comment type="caution">
    <text evidence="1">The sequence shown here is derived from an EMBL/GenBank/DDBJ whole genome shotgun (WGS) entry which is preliminary data.</text>
</comment>
<accession>A0ABS0AEV8</accession>
<dbReference type="EMBL" id="ARXR01000007">
    <property type="protein sequence ID" value="MBF5052679.1"/>
    <property type="molecule type" value="Genomic_DNA"/>
</dbReference>